<reference evidence="2" key="1">
    <citation type="submission" date="2015-06" db="EMBL/GenBank/DDBJ databases">
        <title>Complete genome sequence and metabolic analysis of phthalate degradation pathway in Gordonia sp. QH-11.</title>
        <authorList>
            <person name="Jin D."/>
            <person name="Kong X."/>
            <person name="Bai Z."/>
        </authorList>
    </citation>
    <scope>NUCLEOTIDE SEQUENCE [LARGE SCALE GENOMIC DNA]</scope>
    <source>
        <strain evidence="2">QH-11</strain>
    </source>
</reference>
<evidence type="ECO:0000313" key="2">
    <source>
        <dbReference type="Proteomes" id="UP000063789"/>
    </source>
</evidence>
<dbReference type="AlphaFoldDB" id="A0A0N9NGU3"/>
<dbReference type="EMBL" id="CP011853">
    <property type="protein sequence ID" value="ALG86981.1"/>
    <property type="molecule type" value="Genomic_DNA"/>
</dbReference>
<dbReference type="Proteomes" id="UP000063789">
    <property type="component" value="Chromosome"/>
</dbReference>
<dbReference type="KEGG" id="goq:ACH46_16855"/>
<dbReference type="Gene3D" id="3.40.50.2000">
    <property type="entry name" value="Glycogen Phosphorylase B"/>
    <property type="match status" value="2"/>
</dbReference>
<evidence type="ECO:0008006" key="3">
    <source>
        <dbReference type="Google" id="ProtNLM"/>
    </source>
</evidence>
<dbReference type="SUPFAM" id="SSF53756">
    <property type="entry name" value="UDP-Glycosyltransferase/glycogen phosphorylase"/>
    <property type="match status" value="1"/>
</dbReference>
<protein>
    <recommendedName>
        <fullName evidence="3">Glycosyl transferase family 1 domain-containing protein</fullName>
    </recommendedName>
</protein>
<sequence>MPSPQLSATTLVYIAPVEGRSGVGDYATDFLGAVRPLFKDVVDHRIHTEGAESVRDVVRHCREIRDIVRRADGPVIVHTELSAGSLSPFWAIAALPRNTLVSATIHDAPQPVWWPSKTAAIGRHRVVNHAVHYPLRPLTGILQRRVMGRHTMLALTSIGAEQTRRRFPDAHVYDARILVPPRATVAPAESRPLAVGLFGHVYKGKGFDLIDTLRARLRPEIEIIVAGRGTERLPSAPGVRILGEVNDDDERAFFESIRVLAVPYAKANRYGTVWAASSAATRAYAYRTPIAALLDGALPEIVSEGGAIGADDIESLADHVNTVIADDRAVAALGAEVDALRSSRSPHACAQPFVATWQTMLAGTQCR</sequence>
<dbReference type="OrthoDB" id="4120491at2"/>
<dbReference type="RefSeq" id="WP_062395561.1">
    <property type="nucleotide sequence ID" value="NZ_CP011853.1"/>
</dbReference>
<name>A0A0N9NGU3_9ACTN</name>
<proteinExistence type="predicted"/>
<keyword evidence="2" id="KW-1185">Reference proteome</keyword>
<evidence type="ECO:0000313" key="1">
    <source>
        <dbReference type="EMBL" id="ALG86981.1"/>
    </source>
</evidence>
<gene>
    <name evidence="1" type="ORF">ACH46_16855</name>
</gene>
<dbReference type="STRING" id="1136941.ACH46_16855"/>
<reference evidence="1 2" key="2">
    <citation type="journal article" date="2017" name="Int. J. Syst. Evol. Microbiol.">
        <title>Gordonia phthalatica sp. nov., a di-n-butyl phthalate-degrading bacterium isolated from activated sludge.</title>
        <authorList>
            <person name="Jin D."/>
            <person name="Kong X."/>
            <person name="Jia M."/>
            <person name="Yu X."/>
            <person name="Wang X."/>
            <person name="Zhuang X."/>
            <person name="Deng Y."/>
            <person name="Bai Z."/>
        </authorList>
    </citation>
    <scope>NUCLEOTIDE SEQUENCE [LARGE SCALE GENOMIC DNA]</scope>
    <source>
        <strain evidence="1 2">QH-11</strain>
    </source>
</reference>
<accession>A0A0N9NGU3</accession>
<organism evidence="1 2">
    <name type="scientific">Gordonia phthalatica</name>
    <dbReference type="NCBI Taxonomy" id="1136941"/>
    <lineage>
        <taxon>Bacteria</taxon>
        <taxon>Bacillati</taxon>
        <taxon>Actinomycetota</taxon>
        <taxon>Actinomycetes</taxon>
        <taxon>Mycobacteriales</taxon>
        <taxon>Gordoniaceae</taxon>
        <taxon>Gordonia</taxon>
    </lineage>
</organism>
<dbReference type="PATRIC" id="fig|1136941.3.peg.3443"/>